<organism evidence="2 3">
    <name type="scientific">Actinoplanes oblitus</name>
    <dbReference type="NCBI Taxonomy" id="3040509"/>
    <lineage>
        <taxon>Bacteria</taxon>
        <taxon>Bacillati</taxon>
        <taxon>Actinomycetota</taxon>
        <taxon>Actinomycetes</taxon>
        <taxon>Micromonosporales</taxon>
        <taxon>Micromonosporaceae</taxon>
        <taxon>Actinoplanes</taxon>
    </lineage>
</organism>
<sequence>MASIDDESTFDDPAEALRLIDLERANLERELAPDPRLMYWPWGLAWLIGSGLFFLRWGPDERVLVALPDWLPITVMTVLLMVAGTITGMLGARSSRAVRGLSTRQGQMFGFAWSAGIAGLVLVFSRLSDVVPVSRQGILWGGGLVALIGALYMAGAAIWDDRSTFVLGAWISGINIVGVLAGPGWHALIVAVAGGGGLLVAGLIGWSRRR</sequence>
<accession>A0ABY8WGG9</accession>
<evidence type="ECO:0000256" key="1">
    <source>
        <dbReference type="SAM" id="Phobius"/>
    </source>
</evidence>
<keyword evidence="1" id="KW-1133">Transmembrane helix</keyword>
<keyword evidence="1" id="KW-0812">Transmembrane</keyword>
<keyword evidence="3" id="KW-1185">Reference proteome</keyword>
<feature type="transmembrane region" description="Helical" evidence="1">
    <location>
        <begin position="108"/>
        <end position="125"/>
    </location>
</feature>
<reference evidence="2 3" key="1">
    <citation type="submission" date="2023-06" db="EMBL/GenBank/DDBJ databases">
        <authorList>
            <person name="Yushchuk O."/>
            <person name="Binda E."/>
            <person name="Ruckert-Reed C."/>
            <person name="Fedorenko V."/>
            <person name="Kalinowski J."/>
            <person name="Marinelli F."/>
        </authorList>
    </citation>
    <scope>NUCLEOTIDE SEQUENCE [LARGE SCALE GENOMIC DNA]</scope>
    <source>
        <strain evidence="2 3">NRRL 3884</strain>
    </source>
</reference>
<dbReference type="RefSeq" id="WP_284918054.1">
    <property type="nucleotide sequence ID" value="NZ_CP126980.1"/>
</dbReference>
<protein>
    <submittedName>
        <fullName evidence="2">Transporter</fullName>
    </submittedName>
</protein>
<dbReference type="EMBL" id="CP126980">
    <property type="protein sequence ID" value="WIM96758.1"/>
    <property type="molecule type" value="Genomic_DNA"/>
</dbReference>
<feature type="transmembrane region" description="Helical" evidence="1">
    <location>
        <begin position="39"/>
        <end position="58"/>
    </location>
</feature>
<feature type="transmembrane region" description="Helical" evidence="1">
    <location>
        <begin position="137"/>
        <end position="158"/>
    </location>
</feature>
<keyword evidence="1" id="KW-0472">Membrane</keyword>
<evidence type="ECO:0000313" key="2">
    <source>
        <dbReference type="EMBL" id="WIM96758.1"/>
    </source>
</evidence>
<proteinExistence type="predicted"/>
<name>A0ABY8WGG9_9ACTN</name>
<evidence type="ECO:0000313" key="3">
    <source>
        <dbReference type="Proteomes" id="UP001240150"/>
    </source>
</evidence>
<feature type="transmembrane region" description="Helical" evidence="1">
    <location>
        <begin position="70"/>
        <end position="92"/>
    </location>
</feature>
<dbReference type="Proteomes" id="UP001240150">
    <property type="component" value="Chromosome"/>
</dbReference>
<gene>
    <name evidence="2" type="ORF">ACTOB_000220</name>
</gene>
<feature type="transmembrane region" description="Helical" evidence="1">
    <location>
        <begin position="187"/>
        <end position="206"/>
    </location>
</feature>